<name>A0A542YP68_9MICO</name>
<evidence type="ECO:0000313" key="2">
    <source>
        <dbReference type="EMBL" id="TQL49898.1"/>
    </source>
</evidence>
<proteinExistence type="predicted"/>
<evidence type="ECO:0000256" key="1">
    <source>
        <dbReference type="SAM" id="MobiDB-lite"/>
    </source>
</evidence>
<dbReference type="RefSeq" id="WP_141784103.1">
    <property type="nucleotide sequence ID" value="NZ_BAAAIK010000004.1"/>
</dbReference>
<dbReference type="AlphaFoldDB" id="A0A542YP68"/>
<organism evidence="2 3">
    <name type="scientific">Ornithinicoccus hortensis</name>
    <dbReference type="NCBI Taxonomy" id="82346"/>
    <lineage>
        <taxon>Bacteria</taxon>
        <taxon>Bacillati</taxon>
        <taxon>Actinomycetota</taxon>
        <taxon>Actinomycetes</taxon>
        <taxon>Micrococcales</taxon>
        <taxon>Intrasporangiaceae</taxon>
        <taxon>Ornithinicoccus</taxon>
    </lineage>
</organism>
<dbReference type="Proteomes" id="UP000319516">
    <property type="component" value="Unassembled WGS sequence"/>
</dbReference>
<dbReference type="EMBL" id="VFOP01000001">
    <property type="protein sequence ID" value="TQL49898.1"/>
    <property type="molecule type" value="Genomic_DNA"/>
</dbReference>
<keyword evidence="3" id="KW-1185">Reference proteome</keyword>
<comment type="caution">
    <text evidence="2">The sequence shown here is derived from an EMBL/GenBank/DDBJ whole genome shotgun (WGS) entry which is preliminary data.</text>
</comment>
<sequence length="65" mass="6672">MGMFGKLFDPAGESGSEETGKGERYDPNAGRAEVDLDAGVLILPDYGDDASGNADADAAHEPDEG</sequence>
<protein>
    <submittedName>
        <fullName evidence="2">Uncharacterized protein</fullName>
    </submittedName>
</protein>
<feature type="region of interest" description="Disordered" evidence="1">
    <location>
        <begin position="1"/>
        <end position="65"/>
    </location>
</feature>
<reference evidence="2 3" key="1">
    <citation type="submission" date="2019-06" db="EMBL/GenBank/DDBJ databases">
        <title>Sequencing the genomes of 1000 actinobacteria strains.</title>
        <authorList>
            <person name="Klenk H.-P."/>
        </authorList>
    </citation>
    <scope>NUCLEOTIDE SEQUENCE [LARGE SCALE GENOMIC DNA]</scope>
    <source>
        <strain evidence="2 3">DSM 12335</strain>
    </source>
</reference>
<gene>
    <name evidence="2" type="ORF">FB467_0995</name>
</gene>
<evidence type="ECO:0000313" key="3">
    <source>
        <dbReference type="Proteomes" id="UP000319516"/>
    </source>
</evidence>
<accession>A0A542YP68</accession>